<organism evidence="1 2">
    <name type="scientific">Mycoplasma parvum str. Indiana</name>
    <dbReference type="NCBI Taxonomy" id="1403316"/>
    <lineage>
        <taxon>Bacteria</taxon>
        <taxon>Bacillati</taxon>
        <taxon>Mycoplasmatota</taxon>
        <taxon>Mollicutes</taxon>
        <taxon>Mycoplasmataceae</taxon>
        <taxon>Mycoplasma</taxon>
    </lineage>
</organism>
<reference evidence="1 2" key="1">
    <citation type="journal article" date="2013" name="Genome Announc.">
        <title>Genome Sequence of Mycoplasma parvum (Formerly Eperythrozoon parvum), a Diminutive Hemoplasma of the Pig.</title>
        <authorList>
            <person name="do Nascimento N.C."/>
            <person name="Dos Santos A.P."/>
            <person name="Chu Y."/>
            <person name="Guimaraes A.M."/>
            <person name="Pagliaro A."/>
            <person name="Messick J.B."/>
        </authorList>
    </citation>
    <scope>NUCLEOTIDE SEQUENCE [LARGE SCALE GENOMIC DNA]</scope>
    <source>
        <strain evidence="1 2">Indiana</strain>
    </source>
</reference>
<dbReference type="PATRIC" id="fig|1403316.3.peg.369"/>
<dbReference type="AlphaFoldDB" id="U5NFW3"/>
<dbReference type="RefSeq" id="WP_022769962.1">
    <property type="nucleotide sequence ID" value="NC_022575.1"/>
</dbReference>
<name>U5NFW3_9MOLU</name>
<evidence type="ECO:0000313" key="1">
    <source>
        <dbReference type="EMBL" id="AGX89138.1"/>
    </source>
</evidence>
<keyword evidence="2" id="KW-1185">Reference proteome</keyword>
<protein>
    <submittedName>
        <fullName evidence="1">Uncharacterized protein</fullName>
    </submittedName>
</protein>
<dbReference type="HOGENOM" id="CLU_833724_0_0_14"/>
<evidence type="ECO:0000313" key="2">
    <source>
        <dbReference type="Proteomes" id="UP000017119"/>
    </source>
</evidence>
<accession>U5NFW3</accession>
<dbReference type="STRING" id="1403316.PRV_02000"/>
<sequence length="304" mass="35181">MGLCLNGEFRPDILLKWNQLQTQQGSYVVRDYIKKALKEIDELLRQKINKWVGCQYKDLIDENGKVGVGFLEQMFTLQEGGGGRIHWKWKYQNKNNIEKINLAANYHNDCQRLKEKRVICKIEPQFVNKNIQDEVRKSIEEKLEKTIENLVNRWLNEGIWTGQNLCIFSNKFKPENNGCLKSGKIGEDNSLKTDIEKLIDKNSGRQEKINIEIGDWWLSGRWKNNSQNNEWGRREGKSDGKGVTWKLIEFAGSIGQLSTEALKQAVKELAEEFERMLINQKGDLCGIWNTGITCPDGGVILYKR</sequence>
<gene>
    <name evidence="1" type="ORF">PRV_02000</name>
</gene>
<proteinExistence type="predicted"/>
<dbReference type="Proteomes" id="UP000017119">
    <property type="component" value="Chromosome"/>
</dbReference>
<dbReference type="EMBL" id="CP006771">
    <property type="protein sequence ID" value="AGX89138.1"/>
    <property type="molecule type" value="Genomic_DNA"/>
</dbReference>
<dbReference type="KEGG" id="mpv:PRV_02000"/>